<dbReference type="InterPro" id="IPR044770">
    <property type="entry name" value="MFS_spinster-like"/>
</dbReference>
<evidence type="ECO:0000313" key="10">
    <source>
        <dbReference type="Proteomes" id="UP000515125"/>
    </source>
</evidence>
<keyword evidence="3 8" id="KW-0812">Transmembrane</keyword>
<feature type="transmembrane region" description="Helical" evidence="8">
    <location>
        <begin position="356"/>
        <end position="376"/>
    </location>
</feature>
<keyword evidence="2" id="KW-0813">Transport</keyword>
<evidence type="ECO:0000256" key="5">
    <source>
        <dbReference type="ARBA" id="ARBA00023136"/>
    </source>
</evidence>
<gene>
    <name evidence="11" type="primary">LOC113147238</name>
</gene>
<evidence type="ECO:0000256" key="8">
    <source>
        <dbReference type="SAM" id="Phobius"/>
    </source>
</evidence>
<dbReference type="PANTHER" id="PTHR23505:SF9">
    <property type="entry name" value="PROTEIN, PUTATIVE-RELATED"/>
    <property type="match status" value="1"/>
</dbReference>
<dbReference type="GeneID" id="113147238"/>
<evidence type="ECO:0000256" key="4">
    <source>
        <dbReference type="ARBA" id="ARBA00022989"/>
    </source>
</evidence>
<feature type="compositionally biased region" description="Low complexity" evidence="7">
    <location>
        <begin position="9"/>
        <end position="18"/>
    </location>
</feature>
<feature type="region of interest" description="Disordered" evidence="7">
    <location>
        <begin position="64"/>
        <end position="95"/>
    </location>
</feature>
<feature type="region of interest" description="Disordered" evidence="7">
    <location>
        <begin position="1"/>
        <end position="34"/>
    </location>
</feature>
<dbReference type="InterPro" id="IPR011701">
    <property type="entry name" value="MFS"/>
</dbReference>
<dbReference type="SUPFAM" id="SSF103473">
    <property type="entry name" value="MFS general substrate transporter"/>
    <property type="match status" value="1"/>
</dbReference>
<dbReference type="RefSeq" id="XP_026192916.1">
    <property type="nucleotide sequence ID" value="XM_026337131.1"/>
</dbReference>
<dbReference type="PROSITE" id="PS50850">
    <property type="entry name" value="MFS"/>
    <property type="match status" value="1"/>
</dbReference>
<feature type="transmembrane region" description="Helical" evidence="8">
    <location>
        <begin position="322"/>
        <end position="344"/>
    </location>
</feature>
<dbReference type="Pfam" id="PF07690">
    <property type="entry name" value="MFS_1"/>
    <property type="match status" value="1"/>
</dbReference>
<keyword evidence="5 8" id="KW-0472">Membrane</keyword>
<dbReference type="Gene3D" id="1.20.1250.20">
    <property type="entry name" value="MFS general substrate transporter like domains"/>
    <property type="match status" value="1"/>
</dbReference>
<feature type="region of interest" description="Disordered" evidence="7">
    <location>
        <begin position="116"/>
        <end position="150"/>
    </location>
</feature>
<accession>A0A6P6RYC2</accession>
<sequence>MDSCRDRLASGSGLSAAAKDGAIPQKDGEAEEEVSLPLGFPKVAVRAYTQTSKSCSASIRKYEGPLLGDCSDDAKPVDQPYMARNTSSTSSSSTWIERRLSYGTKGSTQGVALRAASFGGDSGRPPQASPSEFHPASSRQQVPASARLQPRKSTCVSPDCIEQPDRNTLQPHCTKPHCVVCGVFSPKEGPHIPYLQQQLHPDGSFAKIPHDSLCASSPSPENATLGVPAALLPPLEEDNPNAKEQDVEAECCGAPQSVMLAMMLFVSLQIVFNVDNGIVPAVLPQLWEEYHIADSQQGLLGALPYVGTALMSPLNSRLLNALLPKCFLCICLCCNTAACCLFAMAPGGPWLLTARLLVGATQAPFFIYAPVWIDAFAPQQQLTLWLGFLQGAVVLGIMVSSRRPSRIQTRAT</sequence>
<evidence type="ECO:0000256" key="6">
    <source>
        <dbReference type="ARBA" id="ARBA00024338"/>
    </source>
</evidence>
<dbReference type="OrthoDB" id="331466at2759"/>
<evidence type="ECO:0000256" key="3">
    <source>
        <dbReference type="ARBA" id="ARBA00022692"/>
    </source>
</evidence>
<protein>
    <submittedName>
        <fullName evidence="11">Uncharacterized protein LOC113147238</fullName>
    </submittedName>
</protein>
<name>A0A6P6RYC2_9EIME</name>
<dbReference type="GO" id="GO:0016020">
    <property type="term" value="C:membrane"/>
    <property type="evidence" value="ECO:0007669"/>
    <property type="project" value="UniProtKB-SubCell"/>
</dbReference>
<comment type="similarity">
    <text evidence="6">Belongs to the major facilitator superfamily. Spinster (TC 2.A.1.49) family.</text>
</comment>
<feature type="domain" description="Major facilitator superfamily (MFS) profile" evidence="9">
    <location>
        <begin position="261"/>
        <end position="412"/>
    </location>
</feature>
<evidence type="ECO:0000313" key="11">
    <source>
        <dbReference type="RefSeq" id="XP_026192916.1"/>
    </source>
</evidence>
<dbReference type="AlphaFoldDB" id="A0A6P6RYC2"/>
<dbReference type="PANTHER" id="PTHR23505">
    <property type="entry name" value="SPINSTER"/>
    <property type="match status" value="1"/>
</dbReference>
<keyword evidence="10" id="KW-1185">Reference proteome</keyword>
<reference evidence="11" key="1">
    <citation type="submission" date="2025-08" db="UniProtKB">
        <authorList>
            <consortium name="RefSeq"/>
        </authorList>
    </citation>
    <scope>IDENTIFICATION</scope>
</reference>
<evidence type="ECO:0000256" key="2">
    <source>
        <dbReference type="ARBA" id="ARBA00022448"/>
    </source>
</evidence>
<keyword evidence="4 8" id="KW-1133">Transmembrane helix</keyword>
<dbReference type="Proteomes" id="UP000515125">
    <property type="component" value="Unplaced"/>
</dbReference>
<dbReference type="InterPro" id="IPR036259">
    <property type="entry name" value="MFS_trans_sf"/>
</dbReference>
<proteinExistence type="inferred from homology"/>
<dbReference type="CDD" id="cd06174">
    <property type="entry name" value="MFS"/>
    <property type="match status" value="1"/>
</dbReference>
<dbReference type="GO" id="GO:0022857">
    <property type="term" value="F:transmembrane transporter activity"/>
    <property type="evidence" value="ECO:0007669"/>
    <property type="project" value="InterPro"/>
</dbReference>
<dbReference type="InterPro" id="IPR020846">
    <property type="entry name" value="MFS_dom"/>
</dbReference>
<evidence type="ECO:0000256" key="1">
    <source>
        <dbReference type="ARBA" id="ARBA00004141"/>
    </source>
</evidence>
<evidence type="ECO:0000259" key="9">
    <source>
        <dbReference type="PROSITE" id="PS50850"/>
    </source>
</evidence>
<feature type="transmembrane region" description="Helical" evidence="8">
    <location>
        <begin position="382"/>
        <end position="400"/>
    </location>
</feature>
<organism evidence="10 11">
    <name type="scientific">Cyclospora cayetanensis</name>
    <dbReference type="NCBI Taxonomy" id="88456"/>
    <lineage>
        <taxon>Eukaryota</taxon>
        <taxon>Sar</taxon>
        <taxon>Alveolata</taxon>
        <taxon>Apicomplexa</taxon>
        <taxon>Conoidasida</taxon>
        <taxon>Coccidia</taxon>
        <taxon>Eucoccidiorida</taxon>
        <taxon>Eimeriorina</taxon>
        <taxon>Eimeriidae</taxon>
        <taxon>Cyclospora</taxon>
    </lineage>
</organism>
<evidence type="ECO:0000256" key="7">
    <source>
        <dbReference type="SAM" id="MobiDB-lite"/>
    </source>
</evidence>
<comment type="subcellular location">
    <subcellularLocation>
        <location evidence="1">Membrane</location>
        <topology evidence="1">Multi-pass membrane protein</topology>
    </subcellularLocation>
</comment>